<evidence type="ECO:0008006" key="2">
    <source>
        <dbReference type="Google" id="ProtNLM"/>
    </source>
</evidence>
<proteinExistence type="predicted"/>
<dbReference type="EMBL" id="UINC01090299">
    <property type="protein sequence ID" value="SVC42112.1"/>
    <property type="molecule type" value="Genomic_DNA"/>
</dbReference>
<dbReference type="Gene3D" id="3.20.20.100">
    <property type="entry name" value="NADP-dependent oxidoreductase domain"/>
    <property type="match status" value="1"/>
</dbReference>
<accession>A0A382M432</accession>
<gene>
    <name evidence="1" type="ORF">METZ01_LOCUS294966</name>
</gene>
<protein>
    <recommendedName>
        <fullName evidence="2">NADP-dependent oxidoreductase domain-containing protein</fullName>
    </recommendedName>
</protein>
<evidence type="ECO:0000313" key="1">
    <source>
        <dbReference type="EMBL" id="SVC42112.1"/>
    </source>
</evidence>
<name>A0A382M432_9ZZZZ</name>
<dbReference type="InterPro" id="IPR036812">
    <property type="entry name" value="NAD(P)_OxRdtase_dom_sf"/>
</dbReference>
<dbReference type="AlphaFoldDB" id="A0A382M432"/>
<reference evidence="1" key="1">
    <citation type="submission" date="2018-05" db="EMBL/GenBank/DDBJ databases">
        <authorList>
            <person name="Lanie J.A."/>
            <person name="Ng W.-L."/>
            <person name="Kazmierczak K.M."/>
            <person name="Andrzejewski T.M."/>
            <person name="Davidsen T.M."/>
            <person name="Wayne K.J."/>
            <person name="Tettelin H."/>
            <person name="Glass J.I."/>
            <person name="Rusch D."/>
            <person name="Podicherti R."/>
            <person name="Tsui H.-C.T."/>
            <person name="Winkler M.E."/>
        </authorList>
    </citation>
    <scope>NUCLEOTIDE SEQUENCE</scope>
</reference>
<sequence>MQRGHSVTPKSVRPQRIEENANVYDFNLNEEQMKKLDGF</sequence>
<dbReference type="SUPFAM" id="SSF51430">
    <property type="entry name" value="NAD(P)-linked oxidoreductase"/>
    <property type="match status" value="1"/>
</dbReference>
<organism evidence="1">
    <name type="scientific">marine metagenome</name>
    <dbReference type="NCBI Taxonomy" id="408172"/>
    <lineage>
        <taxon>unclassified sequences</taxon>
        <taxon>metagenomes</taxon>
        <taxon>ecological metagenomes</taxon>
    </lineage>
</organism>